<protein>
    <submittedName>
        <fullName evidence="2">AFL144Cp</fullName>
    </submittedName>
</protein>
<evidence type="ECO:0000313" key="2">
    <source>
        <dbReference type="EMBL" id="AAS53230.1"/>
    </source>
</evidence>
<reference evidence="2 3" key="1">
    <citation type="journal article" date="2004" name="Science">
        <title>The Ashbya gossypii genome as a tool for mapping the ancient Saccharomyces cerevisiae genome.</title>
        <authorList>
            <person name="Dietrich F.S."/>
            <person name="Voegeli S."/>
            <person name="Brachat S."/>
            <person name="Lerch A."/>
            <person name="Gates K."/>
            <person name="Steiner S."/>
            <person name="Mohr C."/>
            <person name="Pohlmann R."/>
            <person name="Luedi P."/>
            <person name="Choi S."/>
            <person name="Wing R.A."/>
            <person name="Flavier A."/>
            <person name="Gaffney T.D."/>
            <person name="Philippsen P."/>
        </authorList>
    </citation>
    <scope>NUCLEOTIDE SEQUENCE [LARGE SCALE GENOMIC DNA]</scope>
    <source>
        <strain evidence="3">ATCC 10895 / CBS 109.51 / FGSC 9923 / NRRL Y-1056</strain>
    </source>
</reference>
<dbReference type="EMBL" id="AE016819">
    <property type="protein sequence ID" value="AAS53230.1"/>
    <property type="molecule type" value="Genomic_DNA"/>
</dbReference>
<dbReference type="KEGG" id="ago:AGOS_AFL144C"/>
<dbReference type="FunCoup" id="Q755G7">
    <property type="interactions" value="40"/>
</dbReference>
<dbReference type="AlphaFoldDB" id="Q755G7"/>
<dbReference type="OrthoDB" id="4090463at2759"/>
<gene>
    <name evidence="2" type="ORF">AGOS_AFL144C</name>
</gene>
<dbReference type="GeneID" id="4621632"/>
<feature type="compositionally biased region" description="Basic residues" evidence="1">
    <location>
        <begin position="33"/>
        <end position="46"/>
    </location>
</feature>
<accession>Q755G7</accession>
<reference evidence="3" key="2">
    <citation type="journal article" date="2013" name="G3 (Bethesda)">
        <title>Genomes of Ashbya fungi isolated from insects reveal four mating-type loci, numerous translocations, lack of transposons, and distinct gene duplications.</title>
        <authorList>
            <person name="Dietrich F.S."/>
            <person name="Voegeli S."/>
            <person name="Kuo S."/>
            <person name="Philippsen P."/>
        </authorList>
    </citation>
    <scope>GENOME REANNOTATION</scope>
    <source>
        <strain evidence="3">ATCC 10895 / CBS 109.51 / FGSC 9923 / NRRL Y-1056</strain>
    </source>
</reference>
<keyword evidence="3" id="KW-1185">Reference proteome</keyword>
<dbReference type="HOGENOM" id="CLU_1496199_0_0_1"/>
<dbReference type="InParanoid" id="Q755G7"/>
<feature type="region of interest" description="Disordered" evidence="1">
    <location>
        <begin position="32"/>
        <end position="55"/>
    </location>
</feature>
<organism evidence="2 3">
    <name type="scientific">Eremothecium gossypii (strain ATCC 10895 / CBS 109.51 / FGSC 9923 / NRRL Y-1056)</name>
    <name type="common">Yeast</name>
    <name type="synonym">Ashbya gossypii</name>
    <dbReference type="NCBI Taxonomy" id="284811"/>
    <lineage>
        <taxon>Eukaryota</taxon>
        <taxon>Fungi</taxon>
        <taxon>Dikarya</taxon>
        <taxon>Ascomycota</taxon>
        <taxon>Saccharomycotina</taxon>
        <taxon>Saccharomycetes</taxon>
        <taxon>Saccharomycetales</taxon>
        <taxon>Saccharomycetaceae</taxon>
        <taxon>Eremothecium</taxon>
    </lineage>
</organism>
<dbReference type="Proteomes" id="UP000000591">
    <property type="component" value="Chromosome VI"/>
</dbReference>
<evidence type="ECO:0000256" key="1">
    <source>
        <dbReference type="SAM" id="MobiDB-lite"/>
    </source>
</evidence>
<sequence>MKSFQNCTESEVSGYNDCPNFLFAAREHTAGSSHRRGLKARARGRARRPDMPSDALQQMEPGELEEIRAEAMRKIEWLFETESRLAEVEFNFYRNKVRQNLGRALADERTLLMMAAVLRQLPADLETAKDVLTTWLVSDVSVAAWCTALRKILENAVL</sequence>
<dbReference type="OMA" id="PGYNDCP"/>
<proteinExistence type="predicted"/>
<name>Q755G7_EREGS</name>
<evidence type="ECO:0000313" key="3">
    <source>
        <dbReference type="Proteomes" id="UP000000591"/>
    </source>
</evidence>
<dbReference type="RefSeq" id="NP_985406.1">
    <property type="nucleotide sequence ID" value="NM_210760.1"/>
</dbReference>